<proteinExistence type="predicted"/>
<evidence type="ECO:0000313" key="3">
    <source>
        <dbReference type="Proteomes" id="UP001159641"/>
    </source>
</evidence>
<dbReference type="InterPro" id="IPR039945">
    <property type="entry name" value="LY86"/>
</dbReference>
<evidence type="ECO:0000256" key="1">
    <source>
        <dbReference type="SAM" id="MobiDB-lite"/>
    </source>
</evidence>
<dbReference type="GO" id="GO:0031666">
    <property type="term" value="P:positive regulation of lipopolysaccharide-mediated signaling pathway"/>
    <property type="evidence" value="ECO:0007669"/>
    <property type="project" value="TreeGrafter"/>
</dbReference>
<dbReference type="EMBL" id="JAIQCJ010001354">
    <property type="protein sequence ID" value="KAJ8790591.1"/>
    <property type="molecule type" value="Genomic_DNA"/>
</dbReference>
<keyword evidence="3" id="KW-1185">Reference proteome</keyword>
<reference evidence="2 3" key="1">
    <citation type="submission" date="2022-11" db="EMBL/GenBank/DDBJ databases">
        <title>Whole genome sequence of Eschrichtius robustus ER-17-0199.</title>
        <authorList>
            <person name="Bruniche-Olsen A."/>
            <person name="Black A.N."/>
            <person name="Fields C.J."/>
            <person name="Walden K."/>
            <person name="Dewoody J.A."/>
        </authorList>
    </citation>
    <scope>NUCLEOTIDE SEQUENCE [LARGE SCALE GENOMIC DNA]</scope>
    <source>
        <strain evidence="2">ER-17-0199</strain>
        <tissue evidence="2">Blubber</tissue>
    </source>
</reference>
<evidence type="ECO:0000313" key="2">
    <source>
        <dbReference type="EMBL" id="KAJ8790591.1"/>
    </source>
</evidence>
<dbReference type="PANTHER" id="PTHR20838:SF0">
    <property type="entry name" value="LYMPHOCYTE ANTIGEN 86"/>
    <property type="match status" value="1"/>
</dbReference>
<comment type="caution">
    <text evidence="2">The sequence shown here is derived from an EMBL/GenBank/DDBJ whole genome shotgun (WGS) entry which is preliminary data.</text>
</comment>
<dbReference type="PANTHER" id="PTHR20838">
    <property type="entry name" value="LYMPHOCYTE ANTIGEN 86"/>
    <property type="match status" value="1"/>
</dbReference>
<dbReference type="Proteomes" id="UP001159641">
    <property type="component" value="Unassembled WGS sequence"/>
</dbReference>
<organism evidence="2 3">
    <name type="scientific">Eschrichtius robustus</name>
    <name type="common">California gray whale</name>
    <name type="synonym">Eschrichtius gibbosus</name>
    <dbReference type="NCBI Taxonomy" id="9764"/>
    <lineage>
        <taxon>Eukaryota</taxon>
        <taxon>Metazoa</taxon>
        <taxon>Chordata</taxon>
        <taxon>Craniata</taxon>
        <taxon>Vertebrata</taxon>
        <taxon>Euteleostomi</taxon>
        <taxon>Mammalia</taxon>
        <taxon>Eutheria</taxon>
        <taxon>Laurasiatheria</taxon>
        <taxon>Artiodactyla</taxon>
        <taxon>Whippomorpha</taxon>
        <taxon>Cetacea</taxon>
        <taxon>Mysticeti</taxon>
        <taxon>Eschrichtiidae</taxon>
        <taxon>Eschrichtius</taxon>
    </lineage>
</organism>
<gene>
    <name evidence="2" type="ORF">J1605_004564</name>
</gene>
<dbReference type="AlphaFoldDB" id="A0AB34HFT6"/>
<name>A0AB34HFT6_ESCRO</name>
<protein>
    <submittedName>
        <fullName evidence="2">Uncharacterized protein</fullName>
    </submittedName>
</protein>
<dbReference type="GO" id="GO:0045087">
    <property type="term" value="P:innate immune response"/>
    <property type="evidence" value="ECO:0007669"/>
    <property type="project" value="TreeGrafter"/>
</dbReference>
<feature type="region of interest" description="Disordered" evidence="1">
    <location>
        <begin position="1"/>
        <end position="24"/>
    </location>
</feature>
<sequence length="397" mass="43738">MPNAAGRPQPGPWATASIRGPWGQGTRGWKTCGGLWFRFPEFSAPAGGRADLAMQVLMAAFLVWTLLSPQGRGTEAWPTHTACRDGSLQVLYQSCGKRFLNVHFCSWGNEGPQIGRGDFRLETVLNKTKILELQLFSLEHLAEPGRYQAPVTQEPQAGSALSISGESSRKAQSRGVLVKHTEMAQQGTAPCPPQRWLALCFQLRGQRRGLWSLQLQFAVAAELLTGRKGEHCGRDEVPGAALGGALRSVRLKDLFLTVALWPSAVVMDASGLERSRAARDCHMTTYLFLHQPGALQADPGWWLFQKGSTGDSVLWSRNSSLTYTELMDFKQDGDGAALLGEQTFRILESSDREETMVPFLQNSSFPYISPIPEAIELGSNAQIHSWKRQIMKEVGQL</sequence>
<accession>A0AB34HFT6</accession>